<dbReference type="Gene3D" id="1.10.260.40">
    <property type="entry name" value="lambda repressor-like DNA-binding domains"/>
    <property type="match status" value="1"/>
</dbReference>
<reference evidence="3 6" key="2">
    <citation type="submission" date="2018-07" db="EMBL/GenBank/DDBJ databases">
        <title>Genomic Encyclopedia of Archaeal and Bacterial Type Strains, Phase II (KMG-II): from individual species to whole genera.</title>
        <authorList>
            <person name="Goeker M."/>
        </authorList>
    </citation>
    <scope>NUCLEOTIDE SEQUENCE [LARGE SCALE GENOMIC DNA]</scope>
    <source>
        <strain evidence="3 6">JA575</strain>
    </source>
</reference>
<evidence type="ECO:0000313" key="3">
    <source>
        <dbReference type="EMBL" id="RED23235.1"/>
    </source>
</evidence>
<keyword evidence="1" id="KW-0238">DNA-binding</keyword>
<dbReference type="InterPro" id="IPR013430">
    <property type="entry name" value="Toxin_antidote_HigA"/>
</dbReference>
<dbReference type="RefSeq" id="WP_114360764.1">
    <property type="nucleotide sequence ID" value="NZ_QRDT01000036.1"/>
</dbReference>
<evidence type="ECO:0000256" key="1">
    <source>
        <dbReference type="ARBA" id="ARBA00023125"/>
    </source>
</evidence>
<dbReference type="PROSITE" id="PS50943">
    <property type="entry name" value="HTH_CROC1"/>
    <property type="match status" value="1"/>
</dbReference>
<accession>A0A336JVE0</accession>
<dbReference type="EMBL" id="QRDT01000036">
    <property type="protein sequence ID" value="RED23235.1"/>
    <property type="molecule type" value="Genomic_DNA"/>
</dbReference>
<organism evidence="4 5">
    <name type="scientific">Rhodopseudomonas pentothenatexigens</name>
    <dbReference type="NCBI Taxonomy" id="999699"/>
    <lineage>
        <taxon>Bacteria</taxon>
        <taxon>Pseudomonadati</taxon>
        <taxon>Pseudomonadota</taxon>
        <taxon>Alphaproteobacteria</taxon>
        <taxon>Hyphomicrobiales</taxon>
        <taxon>Nitrobacteraceae</taxon>
        <taxon>Rhodopseudomonas</taxon>
    </lineage>
</organism>
<dbReference type="Proteomes" id="UP000256343">
    <property type="component" value="Unassembled WGS sequence"/>
</dbReference>
<dbReference type="AlphaFoldDB" id="A0A336JVE0"/>
<dbReference type="GO" id="GO:0003677">
    <property type="term" value="F:DNA binding"/>
    <property type="evidence" value="ECO:0007669"/>
    <property type="project" value="UniProtKB-KW"/>
</dbReference>
<evidence type="ECO:0000259" key="2">
    <source>
        <dbReference type="PROSITE" id="PS50943"/>
    </source>
</evidence>
<dbReference type="CDD" id="cd00093">
    <property type="entry name" value="HTH_XRE"/>
    <property type="match status" value="1"/>
</dbReference>
<dbReference type="PANTHER" id="PTHR36924:SF1">
    <property type="entry name" value="ANTITOXIN HIGA-1"/>
    <property type="match status" value="1"/>
</dbReference>
<feature type="domain" description="HTH cro/C1-type" evidence="2">
    <location>
        <begin position="33"/>
        <end position="78"/>
    </location>
</feature>
<dbReference type="Proteomes" id="UP000252631">
    <property type="component" value="Unassembled WGS sequence"/>
</dbReference>
<evidence type="ECO:0000313" key="4">
    <source>
        <dbReference type="EMBL" id="SSW93368.1"/>
    </source>
</evidence>
<evidence type="ECO:0000313" key="6">
    <source>
        <dbReference type="Proteomes" id="UP000256343"/>
    </source>
</evidence>
<keyword evidence="6" id="KW-1185">Reference proteome</keyword>
<protein>
    <submittedName>
        <fullName evidence="4">Addiction module HigA family antidote</fullName>
    </submittedName>
</protein>
<sequence length="107" mass="11886">MRPTMRTKTDLRMKSPVHPGSFVKHEIIEPLRLTVTETAKVLGVTRPALSAVLNERASLSSEMALRIEKAFGVSMDTLMRMQNSFDIAEARKRAGEIKIARYAGAAE</sequence>
<dbReference type="InterPro" id="IPR001387">
    <property type="entry name" value="Cro/C1-type_HTH"/>
</dbReference>
<dbReference type="SMART" id="SM00530">
    <property type="entry name" value="HTH_XRE"/>
    <property type="match status" value="1"/>
</dbReference>
<dbReference type="OrthoDB" id="7205516at2"/>
<evidence type="ECO:0000313" key="5">
    <source>
        <dbReference type="Proteomes" id="UP000252631"/>
    </source>
</evidence>
<gene>
    <name evidence="3" type="ORF">BJ125_13623</name>
    <name evidence="4" type="ORF">SAMN05892882_13623</name>
</gene>
<dbReference type="EMBL" id="UFQQ01000036">
    <property type="protein sequence ID" value="SSW93368.1"/>
    <property type="molecule type" value="Genomic_DNA"/>
</dbReference>
<proteinExistence type="predicted"/>
<dbReference type="PANTHER" id="PTHR36924">
    <property type="entry name" value="ANTITOXIN HIGA-1"/>
    <property type="match status" value="1"/>
</dbReference>
<dbReference type="NCBIfam" id="TIGR02607">
    <property type="entry name" value="antidote_HigA"/>
    <property type="match status" value="1"/>
</dbReference>
<dbReference type="SUPFAM" id="SSF47413">
    <property type="entry name" value="lambda repressor-like DNA-binding domains"/>
    <property type="match status" value="1"/>
</dbReference>
<reference evidence="4 5" key="1">
    <citation type="submission" date="2017-08" db="EMBL/GenBank/DDBJ databases">
        <authorList>
            <person name="de Groot N.N."/>
        </authorList>
    </citation>
    <scope>NUCLEOTIDE SEQUENCE [LARGE SCALE GENOMIC DNA]</scope>
    <source>
        <strain evidence="4 5">JA575</strain>
    </source>
</reference>
<dbReference type="InterPro" id="IPR010982">
    <property type="entry name" value="Lambda_DNA-bd_dom_sf"/>
</dbReference>
<dbReference type="Pfam" id="PF01381">
    <property type="entry name" value="HTH_3"/>
    <property type="match status" value="1"/>
</dbReference>
<name>A0A336JVE0_9BRAD</name>